<dbReference type="Proteomes" id="UP001396334">
    <property type="component" value="Unassembled WGS sequence"/>
</dbReference>
<dbReference type="PANTHER" id="PTHR33095:SF47">
    <property type="entry name" value="AR781"/>
    <property type="match status" value="1"/>
</dbReference>
<dbReference type="PANTHER" id="PTHR33095">
    <property type="entry name" value="OS07G0619500 PROTEIN"/>
    <property type="match status" value="1"/>
</dbReference>
<dbReference type="Pfam" id="PF07816">
    <property type="entry name" value="DUF1645"/>
    <property type="match status" value="1"/>
</dbReference>
<comment type="caution">
    <text evidence="2">The sequence shown here is derived from an EMBL/GenBank/DDBJ whole genome shotgun (WGS) entry which is preliminary data.</text>
</comment>
<feature type="compositionally biased region" description="Basic and acidic residues" evidence="1">
    <location>
        <begin position="178"/>
        <end position="190"/>
    </location>
</feature>
<protein>
    <submittedName>
        <fullName evidence="2">Uncharacterized protein</fullName>
    </submittedName>
</protein>
<evidence type="ECO:0000313" key="2">
    <source>
        <dbReference type="EMBL" id="KAK8487876.1"/>
    </source>
</evidence>
<proteinExistence type="predicted"/>
<organism evidence="2 3">
    <name type="scientific">Hibiscus sabdariffa</name>
    <name type="common">roselle</name>
    <dbReference type="NCBI Taxonomy" id="183260"/>
    <lineage>
        <taxon>Eukaryota</taxon>
        <taxon>Viridiplantae</taxon>
        <taxon>Streptophyta</taxon>
        <taxon>Embryophyta</taxon>
        <taxon>Tracheophyta</taxon>
        <taxon>Spermatophyta</taxon>
        <taxon>Magnoliopsida</taxon>
        <taxon>eudicotyledons</taxon>
        <taxon>Gunneridae</taxon>
        <taxon>Pentapetalae</taxon>
        <taxon>rosids</taxon>
        <taxon>malvids</taxon>
        <taxon>Malvales</taxon>
        <taxon>Malvaceae</taxon>
        <taxon>Malvoideae</taxon>
        <taxon>Hibiscus</taxon>
    </lineage>
</organism>
<evidence type="ECO:0000313" key="3">
    <source>
        <dbReference type="Proteomes" id="UP001396334"/>
    </source>
</evidence>
<feature type="region of interest" description="Disordered" evidence="1">
    <location>
        <begin position="229"/>
        <end position="264"/>
    </location>
</feature>
<gene>
    <name evidence="2" type="ORF">V6N11_047432</name>
</gene>
<keyword evidence="3" id="KW-1185">Reference proteome</keyword>
<feature type="compositionally biased region" description="Low complexity" evidence="1">
    <location>
        <begin position="119"/>
        <end position="132"/>
    </location>
</feature>
<dbReference type="EMBL" id="JBBPBN010000375">
    <property type="protein sequence ID" value="KAK8487876.1"/>
    <property type="molecule type" value="Genomic_DNA"/>
</dbReference>
<evidence type="ECO:0000256" key="1">
    <source>
        <dbReference type="SAM" id="MobiDB-lite"/>
    </source>
</evidence>
<sequence>MTPQTPNDTFYMNAPAATSPRRISLEVGGLCLFSVPTSPNRTPNTCEDSSYNDDDEFEFETSRHFNVGACEVESKQKSESRPGESKASLPAMAYADELFCDGKVMPLKPPPRDQYHKQSSILSSPRSPSGGLRLSFQRRSLRNDEFDPFMAALKNVKEEEAGKPQTKNHRRARSMSPFREREITTAKETNDMLVSNQQQMNQMADPNSHKMIESNDPTKAKGVVFESQARLGKVGNEEPEEPSVVDSAMEGGESGKQTRGQKIKNLLFRSML</sequence>
<accession>A0ABR2A4I7</accession>
<feature type="region of interest" description="Disordered" evidence="1">
    <location>
        <begin position="158"/>
        <end position="190"/>
    </location>
</feature>
<dbReference type="InterPro" id="IPR012442">
    <property type="entry name" value="DUF1645_plant"/>
</dbReference>
<reference evidence="2 3" key="1">
    <citation type="journal article" date="2024" name="G3 (Bethesda)">
        <title>Genome assembly of Hibiscus sabdariffa L. provides insights into metabolisms of medicinal natural products.</title>
        <authorList>
            <person name="Kim T."/>
        </authorList>
    </citation>
    <scope>NUCLEOTIDE SEQUENCE [LARGE SCALE GENOMIC DNA]</scope>
    <source>
        <strain evidence="2">TK-2024</strain>
        <tissue evidence="2">Old leaves</tissue>
    </source>
</reference>
<feature type="region of interest" description="Disordered" evidence="1">
    <location>
        <begin position="106"/>
        <end position="132"/>
    </location>
</feature>
<name>A0ABR2A4I7_9ROSI</name>